<feature type="compositionally biased region" description="Acidic residues" evidence="1">
    <location>
        <begin position="285"/>
        <end position="299"/>
    </location>
</feature>
<dbReference type="Proteomes" id="UP001146120">
    <property type="component" value="Unassembled WGS sequence"/>
</dbReference>
<accession>A0AAV2YUB7</accession>
<dbReference type="EMBL" id="DAKRPA010000153">
    <property type="protein sequence ID" value="DAZ96878.1"/>
    <property type="molecule type" value="Genomic_DNA"/>
</dbReference>
<name>A0AAV2YUB7_9STRA</name>
<protein>
    <submittedName>
        <fullName evidence="2">Uncharacterized protein</fullName>
    </submittedName>
</protein>
<evidence type="ECO:0000313" key="3">
    <source>
        <dbReference type="Proteomes" id="UP001146120"/>
    </source>
</evidence>
<feature type="compositionally biased region" description="Low complexity" evidence="1">
    <location>
        <begin position="22"/>
        <end position="36"/>
    </location>
</feature>
<sequence>MKHATRLAVLPSPRKHTLAHKPSQQSQQPQQQQQQQQVAVTAAAAAAATASNVVLQPQGDAESEFTQNPLVVEELWQPTSDLLAQDFAGVHELLVACIQTEMSSNQFDGLLHEQRVFTALRKYFRKQQIKAEQQCRMLIALLSTYLSQLHAKPIVHCGPKDLVASTLEYLIKDERMASPTVLYPIVNAIDSLSIEQRECLDALVLLWKWLVSTNETAQGSSDLAAHFATHYHPMLFQIDHLSVEDRKNTDALGACFVRTLVEHSDHIFRRDLGLAYEEPTLSFDSDTDDADEDAEDPSGVDELIPNQSTSCVRKRRKGTNQPVDDLAGAHQPETEPEDEHAYRSAFIAAAAGTIAAALCVFCY</sequence>
<organism evidence="2 3">
    <name type="scientific">Lagenidium giganteum</name>
    <dbReference type="NCBI Taxonomy" id="4803"/>
    <lineage>
        <taxon>Eukaryota</taxon>
        <taxon>Sar</taxon>
        <taxon>Stramenopiles</taxon>
        <taxon>Oomycota</taxon>
        <taxon>Peronosporomycetes</taxon>
        <taxon>Pythiales</taxon>
        <taxon>Pythiaceae</taxon>
    </lineage>
</organism>
<reference evidence="2" key="1">
    <citation type="submission" date="2022-11" db="EMBL/GenBank/DDBJ databases">
        <authorList>
            <person name="Morgan W.R."/>
            <person name="Tartar A."/>
        </authorList>
    </citation>
    <scope>NUCLEOTIDE SEQUENCE</scope>
    <source>
        <strain evidence="2">ARSEF 373</strain>
    </source>
</reference>
<comment type="caution">
    <text evidence="2">The sequence shown here is derived from an EMBL/GenBank/DDBJ whole genome shotgun (WGS) entry which is preliminary data.</text>
</comment>
<dbReference type="AlphaFoldDB" id="A0AAV2YUB7"/>
<evidence type="ECO:0000256" key="1">
    <source>
        <dbReference type="SAM" id="MobiDB-lite"/>
    </source>
</evidence>
<proteinExistence type="predicted"/>
<keyword evidence="3" id="KW-1185">Reference proteome</keyword>
<feature type="region of interest" description="Disordered" evidence="1">
    <location>
        <begin position="1"/>
        <end position="36"/>
    </location>
</feature>
<gene>
    <name evidence="2" type="ORF">N0F65_008839</name>
</gene>
<feature type="region of interest" description="Disordered" evidence="1">
    <location>
        <begin position="282"/>
        <end position="338"/>
    </location>
</feature>
<evidence type="ECO:0000313" key="2">
    <source>
        <dbReference type="EMBL" id="DAZ96878.1"/>
    </source>
</evidence>
<reference evidence="2" key="2">
    <citation type="journal article" date="2023" name="Microbiol Resour">
        <title>Decontamination and Annotation of the Draft Genome Sequence of the Oomycete Lagenidium giganteum ARSEF 373.</title>
        <authorList>
            <person name="Morgan W.R."/>
            <person name="Tartar A."/>
        </authorList>
    </citation>
    <scope>NUCLEOTIDE SEQUENCE</scope>
    <source>
        <strain evidence="2">ARSEF 373</strain>
    </source>
</reference>